<dbReference type="EMBL" id="JACRSP010000003">
    <property type="protein sequence ID" value="MBC8536708.1"/>
    <property type="molecule type" value="Genomic_DNA"/>
</dbReference>
<evidence type="ECO:0000313" key="4">
    <source>
        <dbReference type="Proteomes" id="UP000620366"/>
    </source>
</evidence>
<keyword evidence="2" id="KW-0732">Signal</keyword>
<feature type="transmembrane region" description="Helical" evidence="1">
    <location>
        <begin position="64"/>
        <end position="82"/>
    </location>
</feature>
<accession>A0A926DDP4</accession>
<feature type="transmembrane region" description="Helical" evidence="1">
    <location>
        <begin position="171"/>
        <end position="190"/>
    </location>
</feature>
<keyword evidence="1" id="KW-1133">Transmembrane helix</keyword>
<feature type="signal peptide" evidence="2">
    <location>
        <begin position="1"/>
        <end position="24"/>
    </location>
</feature>
<feature type="transmembrane region" description="Helical" evidence="1">
    <location>
        <begin position="88"/>
        <end position="115"/>
    </location>
</feature>
<organism evidence="3 4">
    <name type="scientific">Feifania hominis</name>
    <dbReference type="NCBI Taxonomy" id="2763660"/>
    <lineage>
        <taxon>Bacteria</taxon>
        <taxon>Bacillati</taxon>
        <taxon>Bacillota</taxon>
        <taxon>Clostridia</taxon>
        <taxon>Eubacteriales</taxon>
        <taxon>Feifaniaceae</taxon>
        <taxon>Feifania</taxon>
    </lineage>
</organism>
<evidence type="ECO:0000313" key="3">
    <source>
        <dbReference type="EMBL" id="MBC8536708.1"/>
    </source>
</evidence>
<keyword evidence="4" id="KW-1185">Reference proteome</keyword>
<keyword evidence="1" id="KW-0812">Transmembrane</keyword>
<dbReference type="AlphaFoldDB" id="A0A926DDP4"/>
<sequence>MKRFSLKILLCAACLIRAAFVVTAAAAVLSGHYTSAAAAAAGLALSFSPAILKRRRLLYIPVSLQLFLLLFLFCTLCLGEYFDFYYRFWWWDLMLHGVSGLLFGVIGFLVTFALNRNEKIHFVLSPFYIAFFAVCFSTTIGVVWEFFEFAMDGLFAMNMQKSGLVDTMKDLAVDFLSSFLAALSGYLYLVRGESRAWQRFLSRFIRSNRRLFRRHARQAPPEQETPAPDDRPIL</sequence>
<evidence type="ECO:0000256" key="2">
    <source>
        <dbReference type="SAM" id="SignalP"/>
    </source>
</evidence>
<gene>
    <name evidence="3" type="ORF">H8695_08425</name>
</gene>
<dbReference type="InterPro" id="IPR014509">
    <property type="entry name" value="YjdF-like"/>
</dbReference>
<feature type="transmembrane region" description="Helical" evidence="1">
    <location>
        <begin position="34"/>
        <end position="52"/>
    </location>
</feature>
<feature type="transmembrane region" description="Helical" evidence="1">
    <location>
        <begin position="127"/>
        <end position="151"/>
    </location>
</feature>
<reference evidence="3" key="1">
    <citation type="submission" date="2020-08" db="EMBL/GenBank/DDBJ databases">
        <title>Genome public.</title>
        <authorList>
            <person name="Liu C."/>
            <person name="Sun Q."/>
        </authorList>
    </citation>
    <scope>NUCLEOTIDE SEQUENCE</scope>
    <source>
        <strain evidence="3">BX7</strain>
    </source>
</reference>
<comment type="caution">
    <text evidence="3">The sequence shown here is derived from an EMBL/GenBank/DDBJ whole genome shotgun (WGS) entry which is preliminary data.</text>
</comment>
<proteinExistence type="predicted"/>
<protein>
    <recommendedName>
        <fullName evidence="5">DUF2238 domain-containing protein</fullName>
    </recommendedName>
</protein>
<evidence type="ECO:0008006" key="5">
    <source>
        <dbReference type="Google" id="ProtNLM"/>
    </source>
</evidence>
<dbReference type="Pfam" id="PF09997">
    <property type="entry name" value="DUF2238"/>
    <property type="match status" value="1"/>
</dbReference>
<evidence type="ECO:0000256" key="1">
    <source>
        <dbReference type="SAM" id="Phobius"/>
    </source>
</evidence>
<keyword evidence="1" id="KW-0472">Membrane</keyword>
<name>A0A926DDP4_9FIRM</name>
<feature type="chain" id="PRO_5038635890" description="DUF2238 domain-containing protein" evidence="2">
    <location>
        <begin position="25"/>
        <end position="234"/>
    </location>
</feature>
<dbReference type="Proteomes" id="UP000620366">
    <property type="component" value="Unassembled WGS sequence"/>
</dbReference>
<dbReference type="RefSeq" id="WP_249300543.1">
    <property type="nucleotide sequence ID" value="NZ_JACRSP010000003.1"/>
</dbReference>